<reference evidence="4" key="3">
    <citation type="submission" date="2015-06" db="UniProtKB">
        <authorList>
            <consortium name="EnsemblMetazoa"/>
        </authorList>
    </citation>
    <scope>IDENTIFICATION</scope>
</reference>
<evidence type="ECO:0000256" key="1">
    <source>
        <dbReference type="SAM" id="SignalP"/>
    </source>
</evidence>
<dbReference type="HOGENOM" id="CLU_052412_0_0_1"/>
<dbReference type="PROSITE" id="PS50041">
    <property type="entry name" value="C_TYPE_LECTIN_2"/>
    <property type="match status" value="2"/>
</dbReference>
<dbReference type="EMBL" id="AMQN01004494">
    <property type="status" value="NOT_ANNOTATED_CDS"/>
    <property type="molecule type" value="Genomic_DNA"/>
</dbReference>
<sequence length="381" mass="42639">MAAQLRLLVAFLVVFVAKQTESVRTCSNSKYLQLGLKCYRTFLEPGKNYDKAKSLCEADGGRLAMMSTPVEALSVLSSIDLESTWSTLRPYHRLWIGLHDRTTENKYEWADGEGTNNPVGWDDCGQVSQYMRWIMRPCRDVTTKGFVCEMVTECPSGGSWSQTGSKCFYMERTTTKVKYFKAQGLCRVKHPQSNLAKIESWSEMHSIINMMVEGGFKWTDKLWFGATDFLSEGSFIYPDGSVARPLSGSHVFKAKNEHHDFALLKINSWLTQQWNFGYPNGFVCSIDLVIGKPLSCASGWVLIGEYCFKAEFTAGYVSRQKAMEACSALQSDSVLASFRLPNTDYLSFHGNFAVVTDTQMLSVPASFGAMGYICESGPIPI</sequence>
<keyword evidence="5" id="KW-1185">Reference proteome</keyword>
<dbReference type="AlphaFoldDB" id="R7VAX3"/>
<feature type="domain" description="C-type lectin" evidence="2">
    <location>
        <begin position="163"/>
        <end position="269"/>
    </location>
</feature>
<dbReference type="EMBL" id="KB293638">
    <property type="protein sequence ID" value="ELU15749.1"/>
    <property type="molecule type" value="Genomic_DNA"/>
</dbReference>
<dbReference type="PANTHER" id="PTHR22801:SF63">
    <property type="entry name" value="C-TYPE LECTIN DOMAIN-CONTAINING PROTEIN"/>
    <property type="match status" value="1"/>
</dbReference>
<evidence type="ECO:0000313" key="5">
    <source>
        <dbReference type="Proteomes" id="UP000014760"/>
    </source>
</evidence>
<accession>R7VAX3</accession>
<dbReference type="Proteomes" id="UP000014760">
    <property type="component" value="Unassembled WGS sequence"/>
</dbReference>
<dbReference type="PANTHER" id="PTHR22801">
    <property type="entry name" value="LITHOSTATHINE"/>
    <property type="match status" value="1"/>
</dbReference>
<dbReference type="InterPro" id="IPR016186">
    <property type="entry name" value="C-type_lectin-like/link_sf"/>
</dbReference>
<dbReference type="SUPFAM" id="SSF56436">
    <property type="entry name" value="C-type lectin-like"/>
    <property type="match status" value="2"/>
</dbReference>
<feature type="domain" description="C-type lectin" evidence="2">
    <location>
        <begin position="34"/>
        <end position="138"/>
    </location>
</feature>
<evidence type="ECO:0000259" key="2">
    <source>
        <dbReference type="PROSITE" id="PS50041"/>
    </source>
</evidence>
<dbReference type="EnsemblMetazoa" id="CapteT201170">
    <property type="protein sequence ID" value="CapteP201170"/>
    <property type="gene ID" value="CapteG201170"/>
</dbReference>
<dbReference type="Gene3D" id="3.10.100.10">
    <property type="entry name" value="Mannose-Binding Protein A, subunit A"/>
    <property type="match status" value="2"/>
</dbReference>
<dbReference type="STRING" id="283909.R7VAX3"/>
<reference evidence="3 5" key="2">
    <citation type="journal article" date="2013" name="Nature">
        <title>Insights into bilaterian evolution from three spiralian genomes.</title>
        <authorList>
            <person name="Simakov O."/>
            <person name="Marletaz F."/>
            <person name="Cho S.J."/>
            <person name="Edsinger-Gonzales E."/>
            <person name="Havlak P."/>
            <person name="Hellsten U."/>
            <person name="Kuo D.H."/>
            <person name="Larsson T."/>
            <person name="Lv J."/>
            <person name="Arendt D."/>
            <person name="Savage R."/>
            <person name="Osoegawa K."/>
            <person name="de Jong P."/>
            <person name="Grimwood J."/>
            <person name="Chapman J.A."/>
            <person name="Shapiro H."/>
            <person name="Aerts A."/>
            <person name="Otillar R.P."/>
            <person name="Terry A.Y."/>
            <person name="Boore J.L."/>
            <person name="Grigoriev I.V."/>
            <person name="Lindberg D.R."/>
            <person name="Seaver E.C."/>
            <person name="Weisblat D.A."/>
            <person name="Putnam N.H."/>
            <person name="Rokhsar D.S."/>
        </authorList>
    </citation>
    <scope>NUCLEOTIDE SEQUENCE</scope>
    <source>
        <strain evidence="3 5">I ESC-2004</strain>
    </source>
</reference>
<gene>
    <name evidence="3" type="ORF">CAPTEDRAFT_201170</name>
</gene>
<organism evidence="3">
    <name type="scientific">Capitella teleta</name>
    <name type="common">Polychaete worm</name>
    <dbReference type="NCBI Taxonomy" id="283909"/>
    <lineage>
        <taxon>Eukaryota</taxon>
        <taxon>Metazoa</taxon>
        <taxon>Spiralia</taxon>
        <taxon>Lophotrochozoa</taxon>
        <taxon>Annelida</taxon>
        <taxon>Polychaeta</taxon>
        <taxon>Sedentaria</taxon>
        <taxon>Scolecida</taxon>
        <taxon>Capitellidae</taxon>
        <taxon>Capitella</taxon>
    </lineage>
</organism>
<dbReference type="OMA" id="MTHHLEG"/>
<feature type="chain" id="PRO_5008788842" description="C-type lectin domain-containing protein" evidence="1">
    <location>
        <begin position="23"/>
        <end position="381"/>
    </location>
</feature>
<dbReference type="SMART" id="SM00034">
    <property type="entry name" value="CLECT"/>
    <property type="match status" value="2"/>
</dbReference>
<evidence type="ECO:0000313" key="3">
    <source>
        <dbReference type="EMBL" id="ELU15749.1"/>
    </source>
</evidence>
<dbReference type="InterPro" id="IPR016187">
    <property type="entry name" value="CTDL_fold"/>
</dbReference>
<reference evidence="5" key="1">
    <citation type="submission" date="2012-12" db="EMBL/GenBank/DDBJ databases">
        <authorList>
            <person name="Hellsten U."/>
            <person name="Grimwood J."/>
            <person name="Chapman J.A."/>
            <person name="Shapiro H."/>
            <person name="Aerts A."/>
            <person name="Otillar R.P."/>
            <person name="Terry A.Y."/>
            <person name="Boore J.L."/>
            <person name="Simakov O."/>
            <person name="Marletaz F."/>
            <person name="Cho S.-J."/>
            <person name="Edsinger-Gonzales E."/>
            <person name="Havlak P."/>
            <person name="Kuo D.-H."/>
            <person name="Larsson T."/>
            <person name="Lv J."/>
            <person name="Arendt D."/>
            <person name="Savage R."/>
            <person name="Osoegawa K."/>
            <person name="de Jong P."/>
            <person name="Lindberg D.R."/>
            <person name="Seaver E.C."/>
            <person name="Weisblat D.A."/>
            <person name="Putnam N.H."/>
            <person name="Grigoriev I.V."/>
            <person name="Rokhsar D.S."/>
        </authorList>
    </citation>
    <scope>NUCLEOTIDE SEQUENCE</scope>
    <source>
        <strain evidence="5">I ESC-2004</strain>
    </source>
</reference>
<dbReference type="InterPro" id="IPR001304">
    <property type="entry name" value="C-type_lectin-like"/>
</dbReference>
<evidence type="ECO:0000313" key="4">
    <source>
        <dbReference type="EnsemblMetazoa" id="CapteP201170"/>
    </source>
</evidence>
<dbReference type="InterPro" id="IPR050801">
    <property type="entry name" value="Ca-Dep_Lectins_ImmuneDev"/>
</dbReference>
<dbReference type="EMBL" id="AMQN01004495">
    <property type="status" value="NOT_ANNOTATED_CDS"/>
    <property type="molecule type" value="Genomic_DNA"/>
</dbReference>
<name>R7VAX3_CAPTE</name>
<protein>
    <recommendedName>
        <fullName evidence="2">C-type lectin domain-containing protein</fullName>
    </recommendedName>
</protein>
<keyword evidence="1" id="KW-0732">Signal</keyword>
<feature type="signal peptide" evidence="1">
    <location>
        <begin position="1"/>
        <end position="22"/>
    </location>
</feature>
<dbReference type="Pfam" id="PF00059">
    <property type="entry name" value="Lectin_C"/>
    <property type="match status" value="1"/>
</dbReference>
<proteinExistence type="predicted"/>
<dbReference type="OrthoDB" id="6162106at2759"/>
<dbReference type="CDD" id="cd00037">
    <property type="entry name" value="CLECT"/>
    <property type="match status" value="2"/>
</dbReference>